<gene>
    <name evidence="1" type="ORF">SAMN06297397_0573</name>
</gene>
<evidence type="ECO:0000313" key="1">
    <source>
        <dbReference type="EMBL" id="SMC39394.1"/>
    </source>
</evidence>
<proteinExistence type="predicted"/>
<dbReference type="Proteomes" id="UP000192328">
    <property type="component" value="Unassembled WGS sequence"/>
</dbReference>
<sequence>MKAKAKPILAEVADMLPEKARDIRTNGAEVTKKSVRKSAEGSEAEEKPAKKPKSARAKAKQPTEKITSASILRKLIAFGKDYQIENEQDFREAARIYSEEAALIDQMRKRLKEDGLTVMKTYKTGDCEVAHPLLSELPRHVESANKCLMTISSMIEERGAKKQKPTRDLDQFRLHA</sequence>
<accession>A0AC61PIJ5</accession>
<reference evidence="1" key="1">
    <citation type="submission" date="2017-04" db="EMBL/GenBank/DDBJ databases">
        <authorList>
            <person name="Varghese N."/>
            <person name="Submissions S."/>
        </authorList>
    </citation>
    <scope>NUCLEOTIDE SEQUENCE</scope>
    <source>
        <strain evidence="1">WTE2008</strain>
    </source>
</reference>
<name>A0AC61PIJ5_9FIRM</name>
<evidence type="ECO:0000313" key="2">
    <source>
        <dbReference type="Proteomes" id="UP000192328"/>
    </source>
</evidence>
<dbReference type="EMBL" id="FWXZ01000001">
    <property type="protein sequence ID" value="SMC39394.1"/>
    <property type="molecule type" value="Genomic_DNA"/>
</dbReference>
<keyword evidence="2" id="KW-1185">Reference proteome</keyword>
<protein>
    <submittedName>
        <fullName evidence="1">Uncharacterized protein</fullName>
    </submittedName>
</protein>
<organism evidence="1 2">
    <name type="scientific">Aristaeella lactis</name>
    <dbReference type="NCBI Taxonomy" id="3046383"/>
    <lineage>
        <taxon>Bacteria</taxon>
        <taxon>Bacillati</taxon>
        <taxon>Bacillota</taxon>
        <taxon>Clostridia</taxon>
        <taxon>Eubacteriales</taxon>
        <taxon>Aristaeellaceae</taxon>
        <taxon>Aristaeella</taxon>
    </lineage>
</organism>
<comment type="caution">
    <text evidence="1">The sequence shown here is derived from an EMBL/GenBank/DDBJ whole genome shotgun (WGS) entry which is preliminary data.</text>
</comment>